<evidence type="ECO:0000259" key="4">
    <source>
        <dbReference type="Pfam" id="PF13490"/>
    </source>
</evidence>
<gene>
    <name evidence="5" type="ordered locus">Tcur_1994</name>
</gene>
<dbReference type="OrthoDB" id="5185837at2"/>
<dbReference type="InterPro" id="IPR041916">
    <property type="entry name" value="Anti_sigma_zinc_sf"/>
</dbReference>
<keyword evidence="1" id="KW-0805">Transcription regulation</keyword>
<evidence type="ECO:0000313" key="5">
    <source>
        <dbReference type="EMBL" id="ACY97561.1"/>
    </source>
</evidence>
<keyword evidence="2" id="KW-0804">Transcription</keyword>
<feature type="domain" description="Putative zinc-finger" evidence="4">
    <location>
        <begin position="9"/>
        <end position="36"/>
    </location>
</feature>
<sequence length="249" mass="25804">MSRIRHTDVGAYALGLLEEPDRRAFQAHLATCARCHAELAELRGVAEALDGVPLLETLPQTPATDAAIVTDLVRRRAELARRQRRLRALLGAAAGIVLLAGGVGTGVALGGGPTAERPGSAQVPVAAAPPPAADGAQALLAGERRKEATDSGSGVKAVVAWEPRQWGARVALRLGGVRGPLRCELLAVGSGGRAEVAVGWSVPPKGYGVPGSPEPLTVQGGVAMRPAEIERFEVRTDDGRTLLTVPLRD</sequence>
<dbReference type="InterPro" id="IPR027383">
    <property type="entry name" value="Znf_put"/>
</dbReference>
<keyword evidence="3" id="KW-1133">Transmembrane helix</keyword>
<feature type="transmembrane region" description="Helical" evidence="3">
    <location>
        <begin position="88"/>
        <end position="109"/>
    </location>
</feature>
<proteinExistence type="predicted"/>
<dbReference type="Pfam" id="PF13490">
    <property type="entry name" value="zf-HC2"/>
    <property type="match status" value="1"/>
</dbReference>
<evidence type="ECO:0000256" key="1">
    <source>
        <dbReference type="ARBA" id="ARBA00023015"/>
    </source>
</evidence>
<keyword evidence="6" id="KW-1185">Reference proteome</keyword>
<dbReference type="Gene3D" id="1.10.10.1320">
    <property type="entry name" value="Anti-sigma factor, zinc-finger domain"/>
    <property type="match status" value="1"/>
</dbReference>
<evidence type="ECO:0000256" key="2">
    <source>
        <dbReference type="ARBA" id="ARBA00023163"/>
    </source>
</evidence>
<protein>
    <submittedName>
        <fullName evidence="5">Putative transmembrane anti-sigma factor</fullName>
    </submittedName>
</protein>
<keyword evidence="3" id="KW-0472">Membrane</keyword>
<dbReference type="eggNOG" id="COG5662">
    <property type="taxonomic scope" value="Bacteria"/>
</dbReference>
<dbReference type="AlphaFoldDB" id="D1ADV1"/>
<organism evidence="5 6">
    <name type="scientific">Thermomonospora curvata (strain ATCC 19995 / DSM 43183 / JCM 3096 / KCTC 9072 / NBRC 15933 / NCIMB 10081 / Henssen B9)</name>
    <dbReference type="NCBI Taxonomy" id="471852"/>
    <lineage>
        <taxon>Bacteria</taxon>
        <taxon>Bacillati</taxon>
        <taxon>Actinomycetota</taxon>
        <taxon>Actinomycetes</taxon>
        <taxon>Streptosporangiales</taxon>
        <taxon>Thermomonosporaceae</taxon>
        <taxon>Thermomonospora</taxon>
    </lineage>
</organism>
<dbReference type="KEGG" id="tcu:Tcur_1994"/>
<name>D1ADV1_THECD</name>
<dbReference type="RefSeq" id="WP_012852345.1">
    <property type="nucleotide sequence ID" value="NC_013510.1"/>
</dbReference>
<keyword evidence="3 5" id="KW-0812">Transmembrane</keyword>
<reference evidence="5 6" key="1">
    <citation type="journal article" date="2011" name="Stand. Genomic Sci.">
        <title>Complete genome sequence of Thermomonospora curvata type strain (B9).</title>
        <authorList>
            <person name="Chertkov O."/>
            <person name="Sikorski J."/>
            <person name="Nolan M."/>
            <person name="Lapidus A."/>
            <person name="Lucas S."/>
            <person name="Del Rio T.G."/>
            <person name="Tice H."/>
            <person name="Cheng J.F."/>
            <person name="Goodwin L."/>
            <person name="Pitluck S."/>
            <person name="Liolios K."/>
            <person name="Ivanova N."/>
            <person name="Mavromatis K."/>
            <person name="Mikhailova N."/>
            <person name="Ovchinnikova G."/>
            <person name="Pati A."/>
            <person name="Chen A."/>
            <person name="Palaniappan K."/>
            <person name="Djao O.D."/>
            <person name="Land M."/>
            <person name="Hauser L."/>
            <person name="Chang Y.J."/>
            <person name="Jeffries C.D."/>
            <person name="Brettin T."/>
            <person name="Han C."/>
            <person name="Detter J.C."/>
            <person name="Rohde M."/>
            <person name="Goker M."/>
            <person name="Woyke T."/>
            <person name="Bristow J."/>
            <person name="Eisen J.A."/>
            <person name="Markowitz V."/>
            <person name="Hugenholtz P."/>
            <person name="Klenk H.P."/>
            <person name="Kyrpides N.C."/>
        </authorList>
    </citation>
    <scope>NUCLEOTIDE SEQUENCE [LARGE SCALE GENOMIC DNA]</scope>
    <source>
        <strain evidence="6">ATCC 19995 / DSM 43183 / JCM 3096 / KCTC 9072 / NBRC 15933 / NCIMB 10081 / Henssen B9</strain>
    </source>
</reference>
<dbReference type="Proteomes" id="UP000001918">
    <property type="component" value="Chromosome"/>
</dbReference>
<dbReference type="HOGENOM" id="CLU_056526_0_0_11"/>
<dbReference type="EMBL" id="CP001738">
    <property type="protein sequence ID" value="ACY97561.1"/>
    <property type="molecule type" value="Genomic_DNA"/>
</dbReference>
<dbReference type="STRING" id="471852.Tcur_1994"/>
<accession>D1ADV1</accession>
<evidence type="ECO:0000313" key="6">
    <source>
        <dbReference type="Proteomes" id="UP000001918"/>
    </source>
</evidence>
<evidence type="ECO:0000256" key="3">
    <source>
        <dbReference type="SAM" id="Phobius"/>
    </source>
</evidence>